<evidence type="ECO:0000256" key="14">
    <source>
        <dbReference type="ARBA" id="ARBA00049169"/>
    </source>
</evidence>
<evidence type="ECO:0000256" key="7">
    <source>
        <dbReference type="ARBA" id="ARBA00022964"/>
    </source>
</evidence>
<dbReference type="SMART" id="SM00702">
    <property type="entry name" value="P4Hc"/>
    <property type="match status" value="1"/>
</dbReference>
<evidence type="ECO:0000256" key="2">
    <source>
        <dbReference type="ARBA" id="ARBA00004648"/>
    </source>
</evidence>
<evidence type="ECO:0000256" key="11">
    <source>
        <dbReference type="ARBA" id="ARBA00023004"/>
    </source>
</evidence>
<name>A0A699ZQF1_HAELA</name>
<comment type="cofactor">
    <cofactor evidence="1">
        <name>L-ascorbate</name>
        <dbReference type="ChEBI" id="CHEBI:38290"/>
    </cofactor>
</comment>
<evidence type="ECO:0000313" key="17">
    <source>
        <dbReference type="EMBL" id="GFH20618.1"/>
    </source>
</evidence>
<keyword evidence="11" id="KW-0408">Iron</keyword>
<keyword evidence="12" id="KW-0472">Membrane</keyword>
<keyword evidence="18" id="KW-1185">Reference proteome</keyword>
<dbReference type="GO" id="GO:0005789">
    <property type="term" value="C:endoplasmic reticulum membrane"/>
    <property type="evidence" value="ECO:0007669"/>
    <property type="project" value="UniProtKB-SubCell"/>
</dbReference>
<dbReference type="Proteomes" id="UP000485058">
    <property type="component" value="Unassembled WGS sequence"/>
</dbReference>
<evidence type="ECO:0000256" key="12">
    <source>
        <dbReference type="ARBA" id="ARBA00023136"/>
    </source>
</evidence>
<keyword evidence="6" id="KW-0479">Metal-binding</keyword>
<dbReference type="PANTHER" id="PTHR10869">
    <property type="entry name" value="PROLYL 4-HYDROXYLASE ALPHA SUBUNIT"/>
    <property type="match status" value="1"/>
</dbReference>
<proteinExistence type="inferred from homology"/>
<evidence type="ECO:0000256" key="1">
    <source>
        <dbReference type="ARBA" id="ARBA00001961"/>
    </source>
</evidence>
<keyword evidence="13" id="KW-0325">Glycoprotein</keyword>
<dbReference type="PROSITE" id="PS51471">
    <property type="entry name" value="FE2OG_OXY"/>
    <property type="match status" value="1"/>
</dbReference>
<evidence type="ECO:0000256" key="3">
    <source>
        <dbReference type="ARBA" id="ARBA00006511"/>
    </source>
</evidence>
<keyword evidence="10" id="KW-0560">Oxidoreductase</keyword>
<comment type="subcellular location">
    <subcellularLocation>
        <location evidence="2">Endoplasmic reticulum membrane</location>
        <topology evidence="2">Single-pass type II membrane protein</topology>
    </subcellularLocation>
</comment>
<gene>
    <name evidence="17" type="ORF">HaLaN_17769</name>
</gene>
<dbReference type="GO" id="GO:0031418">
    <property type="term" value="F:L-ascorbic acid binding"/>
    <property type="evidence" value="ECO:0007669"/>
    <property type="project" value="InterPro"/>
</dbReference>
<comment type="caution">
    <text evidence="17">The sequence shown here is derived from an EMBL/GenBank/DDBJ whole genome shotgun (WGS) entry which is preliminary data.</text>
</comment>
<keyword evidence="8" id="KW-0735">Signal-anchor</keyword>
<dbReference type="InterPro" id="IPR005123">
    <property type="entry name" value="Oxoglu/Fe-dep_dioxygenase_dom"/>
</dbReference>
<evidence type="ECO:0000313" key="18">
    <source>
        <dbReference type="Proteomes" id="UP000485058"/>
    </source>
</evidence>
<dbReference type="Gene3D" id="2.60.120.620">
    <property type="entry name" value="q2cbj1_9rhob like domain"/>
    <property type="match status" value="1"/>
</dbReference>
<evidence type="ECO:0000256" key="15">
    <source>
        <dbReference type="SAM" id="SignalP"/>
    </source>
</evidence>
<protein>
    <recommendedName>
        <fullName evidence="4">procollagen-proline 4-dioxygenase</fullName>
        <ecNumber evidence="4">1.14.11.2</ecNumber>
    </recommendedName>
</protein>
<evidence type="ECO:0000256" key="4">
    <source>
        <dbReference type="ARBA" id="ARBA00012269"/>
    </source>
</evidence>
<evidence type="ECO:0000256" key="10">
    <source>
        <dbReference type="ARBA" id="ARBA00023002"/>
    </source>
</evidence>
<dbReference type="PROSITE" id="PS51257">
    <property type="entry name" value="PROKAR_LIPOPROTEIN"/>
    <property type="match status" value="1"/>
</dbReference>
<feature type="domain" description="Fe2OG dioxygenase" evidence="16">
    <location>
        <begin position="138"/>
        <end position="258"/>
    </location>
</feature>
<evidence type="ECO:0000256" key="8">
    <source>
        <dbReference type="ARBA" id="ARBA00022968"/>
    </source>
</evidence>
<evidence type="ECO:0000259" key="16">
    <source>
        <dbReference type="PROSITE" id="PS51471"/>
    </source>
</evidence>
<keyword evidence="9" id="KW-1133">Transmembrane helix</keyword>
<keyword evidence="7 17" id="KW-0223">Dioxygenase</keyword>
<dbReference type="GO" id="GO:0005506">
    <property type="term" value="F:iron ion binding"/>
    <property type="evidence" value="ECO:0007669"/>
    <property type="project" value="InterPro"/>
</dbReference>
<dbReference type="InterPro" id="IPR044862">
    <property type="entry name" value="Pro_4_hyd_alph_FE2OG_OXY"/>
</dbReference>
<dbReference type="GO" id="GO:0004656">
    <property type="term" value="F:procollagen-proline 4-dioxygenase activity"/>
    <property type="evidence" value="ECO:0007669"/>
    <property type="project" value="UniProtKB-EC"/>
</dbReference>
<keyword evidence="15" id="KW-0732">Signal</keyword>
<evidence type="ECO:0000256" key="9">
    <source>
        <dbReference type="ARBA" id="ARBA00022989"/>
    </source>
</evidence>
<dbReference type="InterPro" id="IPR006620">
    <property type="entry name" value="Pro_4_hyd_alph"/>
</dbReference>
<sequence>MRSCLVKILLISSLVLASCSKRNVRTDEDLLPGWLGTDYQPQLVRPDDIKSRSSAMKVLDADARIFLFEKFLTDEEADHIIALSEKHMERSGVVAHNGGSEISDIRTSSGVFLNRGHDPVVQGVEERIAAWTLMPAGNGEGLQVLRYHKEQKYDAHWDYFFDANGIANGGNRYATVLMYLADTEEGGETVFPNIPAPGGINPGFSECAKYHLAAKPRKGDAILFHSIKPSGELERKSLHTACPVIKGVKWSAAKWIHVGHYAMGGEVPQLIEQKPQAVPKPAVPKGCEDLDDLCYEWAQVGNAAPHGHGNAVDVGV</sequence>
<dbReference type="AlphaFoldDB" id="A0A699ZQF1"/>
<dbReference type="EMBL" id="BLLF01001669">
    <property type="protein sequence ID" value="GFH20618.1"/>
    <property type="molecule type" value="Genomic_DNA"/>
</dbReference>
<evidence type="ECO:0000256" key="13">
    <source>
        <dbReference type="ARBA" id="ARBA00023180"/>
    </source>
</evidence>
<dbReference type="EC" id="1.14.11.2" evidence="4"/>
<evidence type="ECO:0000256" key="5">
    <source>
        <dbReference type="ARBA" id="ARBA00022692"/>
    </source>
</evidence>
<organism evidence="17 18">
    <name type="scientific">Haematococcus lacustris</name>
    <name type="common">Green alga</name>
    <name type="synonym">Haematococcus pluvialis</name>
    <dbReference type="NCBI Taxonomy" id="44745"/>
    <lineage>
        <taxon>Eukaryota</taxon>
        <taxon>Viridiplantae</taxon>
        <taxon>Chlorophyta</taxon>
        <taxon>core chlorophytes</taxon>
        <taxon>Chlorophyceae</taxon>
        <taxon>CS clade</taxon>
        <taxon>Chlamydomonadales</taxon>
        <taxon>Haematococcaceae</taxon>
        <taxon>Haematococcus</taxon>
    </lineage>
</organism>
<reference evidence="17 18" key="1">
    <citation type="submission" date="2020-02" db="EMBL/GenBank/DDBJ databases">
        <title>Draft genome sequence of Haematococcus lacustris strain NIES-144.</title>
        <authorList>
            <person name="Morimoto D."/>
            <person name="Nakagawa S."/>
            <person name="Yoshida T."/>
            <person name="Sawayama S."/>
        </authorList>
    </citation>
    <scope>NUCLEOTIDE SEQUENCE [LARGE SCALE GENOMIC DNA]</scope>
    <source>
        <strain evidence="17 18">NIES-144</strain>
    </source>
</reference>
<accession>A0A699ZQF1</accession>
<dbReference type="Pfam" id="PF13640">
    <property type="entry name" value="2OG-FeII_Oxy_3"/>
    <property type="match status" value="1"/>
</dbReference>
<keyword evidence="5" id="KW-0812">Transmembrane</keyword>
<evidence type="ECO:0000256" key="6">
    <source>
        <dbReference type="ARBA" id="ARBA00022723"/>
    </source>
</evidence>
<dbReference type="PANTHER" id="PTHR10869:SF238">
    <property type="entry name" value="PROLYL 4-HYDROXYLASE 6-RELATED"/>
    <property type="match status" value="1"/>
</dbReference>
<comment type="catalytic activity">
    <reaction evidence="14">
        <text>L-prolyl-[collagen] + 2-oxoglutarate + O2 = trans-4-hydroxy-L-prolyl-[collagen] + succinate + CO2</text>
        <dbReference type="Rhea" id="RHEA:18945"/>
        <dbReference type="Rhea" id="RHEA-COMP:11676"/>
        <dbReference type="Rhea" id="RHEA-COMP:11680"/>
        <dbReference type="ChEBI" id="CHEBI:15379"/>
        <dbReference type="ChEBI" id="CHEBI:16526"/>
        <dbReference type="ChEBI" id="CHEBI:16810"/>
        <dbReference type="ChEBI" id="CHEBI:30031"/>
        <dbReference type="ChEBI" id="CHEBI:50342"/>
        <dbReference type="ChEBI" id="CHEBI:61965"/>
        <dbReference type="EC" id="1.14.11.2"/>
    </reaction>
</comment>
<feature type="chain" id="PRO_5025443183" description="procollagen-proline 4-dioxygenase" evidence="15">
    <location>
        <begin position="20"/>
        <end position="316"/>
    </location>
</feature>
<comment type="similarity">
    <text evidence="3">Belongs to the P4HA family.</text>
</comment>
<feature type="signal peptide" evidence="15">
    <location>
        <begin position="1"/>
        <end position="19"/>
    </location>
</feature>
<dbReference type="FunFam" id="2.60.120.620:FF:000002">
    <property type="entry name" value="Prolyl 4-hydroxylase 4"/>
    <property type="match status" value="1"/>
</dbReference>
<dbReference type="InterPro" id="IPR045054">
    <property type="entry name" value="P4HA-like"/>
</dbReference>